<evidence type="ECO:0000256" key="1">
    <source>
        <dbReference type="ARBA" id="ARBA00023157"/>
    </source>
</evidence>
<name>A0A8J2J6K1_9HEXA</name>
<sequence>MCVDGFMFGSCCGHNTSSNLVLDHNSIASTSTNIPHETAIFQPFSTSRPHVVSATTFKTPTTTTVTDRFTTPTTTRPVVTTKRPVSDSYSGLSSNGELKLPFITANGSYFPEQHTLASSTLPSLSSTTVGSSTSSSSSSSSYYQGSSSSSPSSSYTHGSSSFFSIPTMHPPVSTTTTTTSTTTRPTTTTTTTFTTTRSTMRTTERPTTIFIDPKSTTTPQPNIPMDRDYGCGVPPLVPQMRIVGGKNASFAEFPWQVSVRRTSFFGFSSTHRCGGALLNENWIATAGHCVDDLLTSQIRVRLGEWDFSASSEKYPHVERGVVKKVRDFYYLDGGYAR</sequence>
<feature type="domain" description="Peptidase S1" evidence="3">
    <location>
        <begin position="242"/>
        <end position="304"/>
    </location>
</feature>
<dbReference type="GO" id="GO:0006508">
    <property type="term" value="P:proteolysis"/>
    <property type="evidence" value="ECO:0007669"/>
    <property type="project" value="InterPro"/>
</dbReference>
<dbReference type="PANTHER" id="PTHR24252">
    <property type="entry name" value="ACROSIN-RELATED"/>
    <property type="match status" value="1"/>
</dbReference>
<feature type="compositionally biased region" description="Low complexity" evidence="2">
    <location>
        <begin position="174"/>
        <end position="201"/>
    </location>
</feature>
<evidence type="ECO:0000313" key="4">
    <source>
        <dbReference type="EMBL" id="CAG7710010.1"/>
    </source>
</evidence>
<feature type="compositionally biased region" description="Low complexity" evidence="2">
    <location>
        <begin position="121"/>
        <end position="164"/>
    </location>
</feature>
<accession>A0A8J2J6K1</accession>
<dbReference type="Proteomes" id="UP000708208">
    <property type="component" value="Unassembled WGS sequence"/>
</dbReference>
<proteinExistence type="predicted"/>
<keyword evidence="1" id="KW-1015">Disulfide bond</keyword>
<dbReference type="OrthoDB" id="414661at2759"/>
<reference evidence="4" key="1">
    <citation type="submission" date="2021-06" db="EMBL/GenBank/DDBJ databases">
        <authorList>
            <person name="Hodson N. C."/>
            <person name="Mongue J. A."/>
            <person name="Jaron S. K."/>
        </authorList>
    </citation>
    <scope>NUCLEOTIDE SEQUENCE</scope>
</reference>
<dbReference type="GO" id="GO:0004252">
    <property type="term" value="F:serine-type endopeptidase activity"/>
    <property type="evidence" value="ECO:0007669"/>
    <property type="project" value="InterPro"/>
</dbReference>
<evidence type="ECO:0000256" key="2">
    <source>
        <dbReference type="SAM" id="MobiDB-lite"/>
    </source>
</evidence>
<gene>
    <name evidence="4" type="ORF">AFUS01_LOCUS4987</name>
</gene>
<keyword evidence="5" id="KW-1185">Reference proteome</keyword>
<protein>
    <recommendedName>
        <fullName evidence="3">Peptidase S1 domain-containing protein</fullName>
    </recommendedName>
</protein>
<comment type="caution">
    <text evidence="4">The sequence shown here is derived from an EMBL/GenBank/DDBJ whole genome shotgun (WGS) entry which is preliminary data.</text>
</comment>
<dbReference type="PANTHER" id="PTHR24252:SF7">
    <property type="entry name" value="HYALIN"/>
    <property type="match status" value="1"/>
</dbReference>
<dbReference type="Pfam" id="PF00089">
    <property type="entry name" value="Trypsin"/>
    <property type="match status" value="1"/>
</dbReference>
<evidence type="ECO:0000259" key="3">
    <source>
        <dbReference type="PROSITE" id="PS50240"/>
    </source>
</evidence>
<organism evidence="4 5">
    <name type="scientific">Allacma fusca</name>
    <dbReference type="NCBI Taxonomy" id="39272"/>
    <lineage>
        <taxon>Eukaryota</taxon>
        <taxon>Metazoa</taxon>
        <taxon>Ecdysozoa</taxon>
        <taxon>Arthropoda</taxon>
        <taxon>Hexapoda</taxon>
        <taxon>Collembola</taxon>
        <taxon>Symphypleona</taxon>
        <taxon>Sminthuridae</taxon>
        <taxon>Allacma</taxon>
    </lineage>
</organism>
<dbReference type="AlphaFoldDB" id="A0A8J2J6K1"/>
<evidence type="ECO:0000313" key="5">
    <source>
        <dbReference type="Proteomes" id="UP000708208"/>
    </source>
</evidence>
<dbReference type="PROSITE" id="PS50240">
    <property type="entry name" value="TRYPSIN_DOM"/>
    <property type="match status" value="1"/>
</dbReference>
<dbReference type="EMBL" id="CAJVCH010031609">
    <property type="protein sequence ID" value="CAG7710010.1"/>
    <property type="molecule type" value="Genomic_DNA"/>
</dbReference>
<feature type="region of interest" description="Disordered" evidence="2">
    <location>
        <begin position="63"/>
        <end position="91"/>
    </location>
</feature>
<dbReference type="InterPro" id="IPR001254">
    <property type="entry name" value="Trypsin_dom"/>
</dbReference>
<feature type="compositionally biased region" description="Low complexity" evidence="2">
    <location>
        <begin position="63"/>
        <end position="83"/>
    </location>
</feature>
<feature type="region of interest" description="Disordered" evidence="2">
    <location>
        <begin position="121"/>
        <end position="201"/>
    </location>
</feature>